<evidence type="ECO:0000256" key="1">
    <source>
        <dbReference type="SAM" id="SignalP"/>
    </source>
</evidence>
<dbReference type="RefSeq" id="WP_387901949.1">
    <property type="nucleotide sequence ID" value="NZ_JBIBEG010000003.1"/>
</dbReference>
<dbReference type="Pfam" id="PF19797">
    <property type="entry name" value="DUF6281"/>
    <property type="match status" value="1"/>
</dbReference>
<keyword evidence="1" id="KW-0732">Signal</keyword>
<sequence length="130" mass="13156">MNWSGRGAGALLAVAVVVTTAGCTADDSNGTEGAASCAMEFTYQGRTYRDVANVEFTVAGRLGTATTPPCDDTGSDDVVEDGTTETAYEIEGVSPDVAIGVGSSPDDVVFVVSSSGATLPPEVRELIEAS</sequence>
<organism evidence="2 3">
    <name type="scientific">Streptomyces argenteolus</name>
    <dbReference type="NCBI Taxonomy" id="67274"/>
    <lineage>
        <taxon>Bacteria</taxon>
        <taxon>Bacillati</taxon>
        <taxon>Actinomycetota</taxon>
        <taxon>Actinomycetes</taxon>
        <taxon>Kitasatosporales</taxon>
        <taxon>Streptomycetaceae</taxon>
        <taxon>Streptomyces</taxon>
    </lineage>
</organism>
<protein>
    <submittedName>
        <fullName evidence="2">DUF6281 family protein</fullName>
    </submittedName>
</protein>
<comment type="caution">
    <text evidence="2">The sequence shown here is derived from an EMBL/GenBank/DDBJ whole genome shotgun (WGS) entry which is preliminary data.</text>
</comment>
<proteinExistence type="predicted"/>
<reference evidence="2 3" key="1">
    <citation type="submission" date="2024-10" db="EMBL/GenBank/DDBJ databases">
        <title>The Natural Products Discovery Center: Release of the First 8490 Sequenced Strains for Exploring Actinobacteria Biosynthetic Diversity.</title>
        <authorList>
            <person name="Kalkreuter E."/>
            <person name="Kautsar S.A."/>
            <person name="Yang D."/>
            <person name="Bader C.D."/>
            <person name="Teijaro C.N."/>
            <person name="Fluegel L."/>
            <person name="Davis C.M."/>
            <person name="Simpson J.R."/>
            <person name="Lauterbach L."/>
            <person name="Steele A.D."/>
            <person name="Gui C."/>
            <person name="Meng S."/>
            <person name="Li G."/>
            <person name="Viehrig K."/>
            <person name="Ye F."/>
            <person name="Su P."/>
            <person name="Kiefer A.F."/>
            <person name="Nichols A."/>
            <person name="Cepeda A.J."/>
            <person name="Yan W."/>
            <person name="Fan B."/>
            <person name="Jiang Y."/>
            <person name="Adhikari A."/>
            <person name="Zheng C.-J."/>
            <person name="Schuster L."/>
            <person name="Cowan T.M."/>
            <person name="Smanski M.J."/>
            <person name="Chevrette M.G."/>
            <person name="De Carvalho L.P.S."/>
            <person name="Shen B."/>
        </authorList>
    </citation>
    <scope>NUCLEOTIDE SEQUENCE [LARGE SCALE GENOMIC DNA]</scope>
    <source>
        <strain evidence="2 3">NPDC012540</strain>
    </source>
</reference>
<keyword evidence="3" id="KW-1185">Reference proteome</keyword>
<dbReference type="InterPro" id="IPR046248">
    <property type="entry name" value="DUF6281"/>
</dbReference>
<evidence type="ECO:0000313" key="2">
    <source>
        <dbReference type="EMBL" id="MFF5897142.1"/>
    </source>
</evidence>
<feature type="signal peptide" evidence="1">
    <location>
        <begin position="1"/>
        <end position="25"/>
    </location>
</feature>
<evidence type="ECO:0000313" key="3">
    <source>
        <dbReference type="Proteomes" id="UP001602322"/>
    </source>
</evidence>
<feature type="chain" id="PRO_5045262440" evidence="1">
    <location>
        <begin position="26"/>
        <end position="130"/>
    </location>
</feature>
<name>A0ABW6X682_9ACTN</name>
<dbReference type="Proteomes" id="UP001602322">
    <property type="component" value="Unassembled WGS sequence"/>
</dbReference>
<dbReference type="EMBL" id="JBIBEG010000003">
    <property type="protein sequence ID" value="MFF5897142.1"/>
    <property type="molecule type" value="Genomic_DNA"/>
</dbReference>
<accession>A0ABW6X682</accession>
<gene>
    <name evidence="2" type="ORF">ACFY8O_14575</name>
</gene>
<dbReference type="PROSITE" id="PS51257">
    <property type="entry name" value="PROKAR_LIPOPROTEIN"/>
    <property type="match status" value="1"/>
</dbReference>